<sequence length="47" mass="5210">MSPSAPHTDSHSLLEVGTNSNHKKSVLYSWSLLTITLVEKDTTLQNK</sequence>
<proteinExistence type="predicted"/>
<name>A0A3N2DZD5_9GAMM</name>
<accession>A0A3N2DZD5</accession>
<reference evidence="1 2" key="1">
    <citation type="submission" date="2018-11" db="EMBL/GenBank/DDBJ databases">
        <title>Genomic Encyclopedia of Type Strains, Phase IV (KMG-IV): sequencing the most valuable type-strain genomes for metagenomic binning, comparative biology and taxonomic classification.</title>
        <authorList>
            <person name="Goeker M."/>
        </authorList>
    </citation>
    <scope>NUCLEOTIDE SEQUENCE [LARGE SCALE GENOMIC DNA]</scope>
    <source>
        <strain evidence="1 2">DSM 100316</strain>
    </source>
</reference>
<dbReference type="AlphaFoldDB" id="A0A3N2DZD5"/>
<keyword evidence="2" id="KW-1185">Reference proteome</keyword>
<dbReference type="EMBL" id="RKHR01000003">
    <property type="protein sequence ID" value="ROS04799.1"/>
    <property type="molecule type" value="Genomic_DNA"/>
</dbReference>
<gene>
    <name evidence="1" type="ORF">EDC56_0312</name>
</gene>
<organism evidence="1 2">
    <name type="scientific">Sinobacterium caligoides</name>
    <dbReference type="NCBI Taxonomy" id="933926"/>
    <lineage>
        <taxon>Bacteria</taxon>
        <taxon>Pseudomonadati</taxon>
        <taxon>Pseudomonadota</taxon>
        <taxon>Gammaproteobacteria</taxon>
        <taxon>Cellvibrionales</taxon>
        <taxon>Spongiibacteraceae</taxon>
        <taxon>Sinobacterium</taxon>
    </lineage>
</organism>
<comment type="caution">
    <text evidence="1">The sequence shown here is derived from an EMBL/GenBank/DDBJ whole genome shotgun (WGS) entry which is preliminary data.</text>
</comment>
<protein>
    <submittedName>
        <fullName evidence="1">Uncharacterized protein</fullName>
    </submittedName>
</protein>
<evidence type="ECO:0000313" key="1">
    <source>
        <dbReference type="EMBL" id="ROS04799.1"/>
    </source>
</evidence>
<evidence type="ECO:0000313" key="2">
    <source>
        <dbReference type="Proteomes" id="UP000275394"/>
    </source>
</evidence>
<dbReference type="Proteomes" id="UP000275394">
    <property type="component" value="Unassembled WGS sequence"/>
</dbReference>